<dbReference type="AlphaFoldDB" id="A0A3S5FF04"/>
<dbReference type="Proteomes" id="UP000784294">
    <property type="component" value="Unassembled WGS sequence"/>
</dbReference>
<organism evidence="2 3">
    <name type="scientific">Protopolystoma xenopodis</name>
    <dbReference type="NCBI Taxonomy" id="117903"/>
    <lineage>
        <taxon>Eukaryota</taxon>
        <taxon>Metazoa</taxon>
        <taxon>Spiralia</taxon>
        <taxon>Lophotrochozoa</taxon>
        <taxon>Platyhelminthes</taxon>
        <taxon>Monogenea</taxon>
        <taxon>Polyopisthocotylea</taxon>
        <taxon>Polystomatidea</taxon>
        <taxon>Polystomatidae</taxon>
        <taxon>Protopolystoma</taxon>
    </lineage>
</organism>
<feature type="region of interest" description="Disordered" evidence="1">
    <location>
        <begin position="400"/>
        <end position="456"/>
    </location>
</feature>
<sequence length="456" mass="49857">SEQDYSSLNVRVISQEEEEEEEKEKKKAEHERNIEAESDQEAASKNADELIPAECTVSTTKALTIFSCDATESTNIVSSTWSDDCQPKQDKTNLIGDNRGADAELPVLGQFQSIEASTATGQADTGNEEAVLETNEEAYNAQDFSLTITSQQDPISSFTLSSGFITADTNQEASASAQRMPTDAGQSKKTTTTNRDLEATKLVPSLEPQCPQETVGASRTVISAVCQEVDRLDKEKQSKLASSQGGLSHRPKASLVCASISPKHVLKLAKVFAELNLSTRESSHSSERPFQRSSSPQTDVQPASIVPTEQTSQILAKQKLVDEATSSIDAKTSTVGELRKKYEDVALPDVSRLQPLDRIYPCRPDRCPDALTTVIPSSVVKGDSQERQLPVKREFFDSRTKDSNDICASREFGHSNSSTPPLPLPPPPQFIDEEEEEEEAFSVLKPASSCRSVWHQ</sequence>
<comment type="caution">
    <text evidence="2">The sequence shown here is derived from an EMBL/GenBank/DDBJ whole genome shotgun (WGS) entry which is preliminary data.</text>
</comment>
<feature type="compositionally biased region" description="Basic and acidic residues" evidence="1">
    <location>
        <begin position="281"/>
        <end position="290"/>
    </location>
</feature>
<feature type="non-terminal residue" evidence="2">
    <location>
        <position position="1"/>
    </location>
</feature>
<evidence type="ECO:0000313" key="3">
    <source>
        <dbReference type="Proteomes" id="UP000784294"/>
    </source>
</evidence>
<accession>A0A3S5FF04</accession>
<gene>
    <name evidence="2" type="ORF">PXEA_LOCUS22098</name>
</gene>
<feature type="compositionally biased region" description="Pro residues" evidence="1">
    <location>
        <begin position="420"/>
        <end position="429"/>
    </location>
</feature>
<keyword evidence="3" id="KW-1185">Reference proteome</keyword>
<feature type="region of interest" description="Disordered" evidence="1">
    <location>
        <begin position="279"/>
        <end position="306"/>
    </location>
</feature>
<feature type="non-terminal residue" evidence="2">
    <location>
        <position position="456"/>
    </location>
</feature>
<feature type="compositionally biased region" description="Acidic residues" evidence="1">
    <location>
        <begin position="431"/>
        <end position="440"/>
    </location>
</feature>
<evidence type="ECO:0000313" key="2">
    <source>
        <dbReference type="EMBL" id="VEL28658.1"/>
    </source>
</evidence>
<evidence type="ECO:0000256" key="1">
    <source>
        <dbReference type="SAM" id="MobiDB-lite"/>
    </source>
</evidence>
<dbReference type="EMBL" id="CAAALY010096685">
    <property type="protein sequence ID" value="VEL28658.1"/>
    <property type="molecule type" value="Genomic_DNA"/>
</dbReference>
<feature type="region of interest" description="Disordered" evidence="1">
    <location>
        <begin position="170"/>
        <end position="194"/>
    </location>
</feature>
<protein>
    <submittedName>
        <fullName evidence="2">Uncharacterized protein</fullName>
    </submittedName>
</protein>
<feature type="region of interest" description="Disordered" evidence="1">
    <location>
        <begin position="1"/>
        <end position="47"/>
    </location>
</feature>
<name>A0A3S5FF04_9PLAT</name>
<feature type="compositionally biased region" description="Polar residues" evidence="1">
    <location>
        <begin position="291"/>
        <end position="306"/>
    </location>
</feature>
<proteinExistence type="predicted"/>
<reference evidence="2" key="1">
    <citation type="submission" date="2018-11" db="EMBL/GenBank/DDBJ databases">
        <authorList>
            <consortium name="Pathogen Informatics"/>
        </authorList>
    </citation>
    <scope>NUCLEOTIDE SEQUENCE</scope>
</reference>
<feature type="compositionally biased region" description="Basic and acidic residues" evidence="1">
    <location>
        <begin position="23"/>
        <end position="35"/>
    </location>
</feature>